<reference evidence="3" key="1">
    <citation type="submission" date="2017-02" db="UniProtKB">
        <authorList>
            <consortium name="WormBaseParasite"/>
        </authorList>
    </citation>
    <scope>IDENTIFICATION</scope>
</reference>
<organism evidence="3">
    <name type="scientific">Haemonchus placei</name>
    <name type="common">Barber's pole worm</name>
    <dbReference type="NCBI Taxonomy" id="6290"/>
    <lineage>
        <taxon>Eukaryota</taxon>
        <taxon>Metazoa</taxon>
        <taxon>Ecdysozoa</taxon>
        <taxon>Nematoda</taxon>
        <taxon>Chromadorea</taxon>
        <taxon>Rhabditida</taxon>
        <taxon>Rhabditina</taxon>
        <taxon>Rhabditomorpha</taxon>
        <taxon>Strongyloidea</taxon>
        <taxon>Trichostrongylidae</taxon>
        <taxon>Haemonchus</taxon>
    </lineage>
</organism>
<evidence type="ECO:0000313" key="3">
    <source>
        <dbReference type="WBParaSite" id="HPLM_0001358701-mRNA-1"/>
    </source>
</evidence>
<evidence type="ECO:0000256" key="2">
    <source>
        <dbReference type="SAM" id="Phobius"/>
    </source>
</evidence>
<name>A0A0N4WQ94_HAEPC</name>
<proteinExistence type="predicted"/>
<keyword evidence="2" id="KW-1133">Transmembrane helix</keyword>
<dbReference type="WBParaSite" id="HPLM_0001358701-mRNA-1">
    <property type="protein sequence ID" value="HPLM_0001358701-mRNA-1"/>
    <property type="gene ID" value="HPLM_0001358701"/>
</dbReference>
<dbReference type="InterPro" id="IPR050726">
    <property type="entry name" value="mGluR"/>
</dbReference>
<dbReference type="SUPFAM" id="SSF53822">
    <property type="entry name" value="Periplasmic binding protein-like I"/>
    <property type="match status" value="1"/>
</dbReference>
<evidence type="ECO:0000256" key="1">
    <source>
        <dbReference type="ARBA" id="ARBA00023180"/>
    </source>
</evidence>
<dbReference type="InterPro" id="IPR028082">
    <property type="entry name" value="Peripla_BP_I"/>
</dbReference>
<feature type="transmembrane region" description="Helical" evidence="2">
    <location>
        <begin position="353"/>
        <end position="372"/>
    </location>
</feature>
<accession>A0A0N4WQ94</accession>
<protein>
    <submittedName>
        <fullName evidence="3">G_PROTEIN_RECEP_F3_4 domain-containing protein</fullName>
    </submittedName>
</protein>
<sequence>LNIIHCKYFLSITTFANVVSFRLLLTEARIVIVLLGDKNWIELMKALRTELVIAGRFIFLAPQQPRWTTSKQFIELWPQFDQLLLTVAPEKTVHPQRLVELTSKIAVLPFPQHWLKQFWATAFQCHIDGETVPGQQFSKKCSHQQMLNVSIIASDLDIGPISIAVNAIAHATRKMVDRVCPGALIQRLSDCINDPQELLFSSILSLDFPYQLSNEGSFTNNLYVYEFTTAFRDHTLVINRALFDAHLEYEPVAEWNTLFGFTYTGVPRSFSRYRLCRSTCSSELARRSQSAITSSVLQVLALLLTCFDSEVILIRLDVVFSTYSFFSGLAMLCLVSIGFYMAPNPIACFTRKVLFPVAVAAVFAPITVKVSSL</sequence>
<dbReference type="PANTHER" id="PTHR24060">
    <property type="entry name" value="METABOTROPIC GLUTAMATE RECEPTOR"/>
    <property type="match status" value="1"/>
</dbReference>
<keyword evidence="2" id="KW-0472">Membrane</keyword>
<dbReference type="Gene3D" id="3.40.50.2300">
    <property type="match status" value="1"/>
</dbReference>
<dbReference type="AlphaFoldDB" id="A0A0N4WQ94"/>
<keyword evidence="1" id="KW-0325">Glycoprotein</keyword>
<feature type="transmembrane region" description="Helical" evidence="2">
    <location>
        <begin position="320"/>
        <end position="341"/>
    </location>
</feature>
<keyword evidence="2" id="KW-0812">Transmembrane</keyword>